<feature type="compositionally biased region" description="Basic residues" evidence="1">
    <location>
        <begin position="1"/>
        <end position="15"/>
    </location>
</feature>
<dbReference type="EMBL" id="CAJSLV010000081">
    <property type="protein sequence ID" value="CAG6397145.1"/>
    <property type="molecule type" value="Genomic_DNA"/>
</dbReference>
<dbReference type="Proteomes" id="UP001152519">
    <property type="component" value="Unassembled WGS sequence"/>
</dbReference>
<proteinExistence type="predicted"/>
<organism evidence="2 3">
    <name type="scientific">Actinacidiphila cocklensis</name>
    <dbReference type="NCBI Taxonomy" id="887465"/>
    <lineage>
        <taxon>Bacteria</taxon>
        <taxon>Bacillati</taxon>
        <taxon>Actinomycetota</taxon>
        <taxon>Actinomycetes</taxon>
        <taxon>Kitasatosporales</taxon>
        <taxon>Streptomycetaceae</taxon>
        <taxon>Actinacidiphila</taxon>
    </lineage>
</organism>
<reference evidence="2" key="1">
    <citation type="submission" date="2021-05" db="EMBL/GenBank/DDBJ databases">
        <authorList>
            <person name="Arsene-Ploetze F."/>
        </authorList>
    </citation>
    <scope>NUCLEOTIDE SEQUENCE</scope>
    <source>
        <strain evidence="2">DSM 42138</strain>
    </source>
</reference>
<feature type="region of interest" description="Disordered" evidence="1">
    <location>
        <begin position="1"/>
        <end position="22"/>
    </location>
</feature>
<gene>
    <name evidence="2" type="ORF">SCOCK_50194</name>
</gene>
<protein>
    <submittedName>
        <fullName evidence="2">Uncharacterized protein</fullName>
    </submittedName>
</protein>
<dbReference type="AlphaFoldDB" id="A0A9W4DVK0"/>
<evidence type="ECO:0000313" key="2">
    <source>
        <dbReference type="EMBL" id="CAG6397145.1"/>
    </source>
</evidence>
<evidence type="ECO:0000313" key="3">
    <source>
        <dbReference type="Proteomes" id="UP001152519"/>
    </source>
</evidence>
<accession>A0A9W4DVK0</accession>
<evidence type="ECO:0000256" key="1">
    <source>
        <dbReference type="SAM" id="MobiDB-lite"/>
    </source>
</evidence>
<name>A0A9W4DVK0_9ACTN</name>
<sequence length="79" mass="9251">MRRFHSVTTGRRRPPRSTPLPWSDSDRFRQCHHLHGAVLRRLCGYAGERRFLRTSARQRDVRGLLRRGMGITSTVYSTV</sequence>
<comment type="caution">
    <text evidence="2">The sequence shown here is derived from an EMBL/GenBank/DDBJ whole genome shotgun (WGS) entry which is preliminary data.</text>
</comment>
<keyword evidence="3" id="KW-1185">Reference proteome</keyword>